<reference evidence="1 2" key="1">
    <citation type="journal article" date="2021" name="Nat. Plants">
        <title>The Taxus genome provides insights into paclitaxel biosynthesis.</title>
        <authorList>
            <person name="Xiong X."/>
            <person name="Gou J."/>
            <person name="Liao Q."/>
            <person name="Li Y."/>
            <person name="Zhou Q."/>
            <person name="Bi G."/>
            <person name="Li C."/>
            <person name="Du R."/>
            <person name="Wang X."/>
            <person name="Sun T."/>
            <person name="Guo L."/>
            <person name="Liang H."/>
            <person name="Lu P."/>
            <person name="Wu Y."/>
            <person name="Zhang Z."/>
            <person name="Ro D.K."/>
            <person name="Shang Y."/>
            <person name="Huang S."/>
            <person name="Yan J."/>
        </authorList>
    </citation>
    <scope>NUCLEOTIDE SEQUENCE [LARGE SCALE GENOMIC DNA]</scope>
    <source>
        <strain evidence="1">Ta-2019</strain>
    </source>
</reference>
<feature type="non-terminal residue" evidence="1">
    <location>
        <position position="66"/>
    </location>
</feature>
<evidence type="ECO:0000313" key="1">
    <source>
        <dbReference type="EMBL" id="KAH9325243.1"/>
    </source>
</evidence>
<comment type="caution">
    <text evidence="1">The sequence shown here is derived from an EMBL/GenBank/DDBJ whole genome shotgun (WGS) entry which is preliminary data.</text>
</comment>
<dbReference type="EMBL" id="JAHRHJ020000002">
    <property type="protein sequence ID" value="KAH9325243.1"/>
    <property type="molecule type" value="Genomic_DNA"/>
</dbReference>
<dbReference type="Proteomes" id="UP000824469">
    <property type="component" value="Unassembled WGS sequence"/>
</dbReference>
<accession>A0AA38GNH0</accession>
<feature type="non-terminal residue" evidence="1">
    <location>
        <position position="1"/>
    </location>
</feature>
<name>A0AA38GNH0_TAXCH</name>
<keyword evidence="2" id="KW-1185">Reference proteome</keyword>
<evidence type="ECO:0000313" key="2">
    <source>
        <dbReference type="Proteomes" id="UP000824469"/>
    </source>
</evidence>
<proteinExistence type="predicted"/>
<sequence>TAGRESFSALKLKEVTSGANRVSLNVSNGEEWIGHDTDALVKDGMFVLVRSFGPGAIIKLLVSQLG</sequence>
<dbReference type="AlphaFoldDB" id="A0AA38GNH0"/>
<gene>
    <name evidence="1" type="ORF">KI387_005421</name>
</gene>
<organism evidence="1 2">
    <name type="scientific">Taxus chinensis</name>
    <name type="common">Chinese yew</name>
    <name type="synonym">Taxus wallichiana var. chinensis</name>
    <dbReference type="NCBI Taxonomy" id="29808"/>
    <lineage>
        <taxon>Eukaryota</taxon>
        <taxon>Viridiplantae</taxon>
        <taxon>Streptophyta</taxon>
        <taxon>Embryophyta</taxon>
        <taxon>Tracheophyta</taxon>
        <taxon>Spermatophyta</taxon>
        <taxon>Pinopsida</taxon>
        <taxon>Pinidae</taxon>
        <taxon>Conifers II</taxon>
        <taxon>Cupressales</taxon>
        <taxon>Taxaceae</taxon>
        <taxon>Taxus</taxon>
    </lineage>
</organism>
<protein>
    <submittedName>
        <fullName evidence="1">Uncharacterized protein</fullName>
    </submittedName>
</protein>